<evidence type="ECO:0000313" key="2">
    <source>
        <dbReference type="EMBL" id="MPC44949.1"/>
    </source>
</evidence>
<keyword evidence="3" id="KW-1185">Reference proteome</keyword>
<sequence>MANPLTGCLAKVPGGEDAEKIKYHASLHTSLDCDAMVTVNDEQKGTRQDATQRAPCPPSSPQRIVRFPFTSVISSQVRLFLTPFLLLPLCVWLCAASWCVSRPGVMSAVFRRNWGRGSCWAGLA</sequence>
<dbReference type="AlphaFoldDB" id="A0A5B7FIG4"/>
<proteinExistence type="predicted"/>
<organism evidence="2 3">
    <name type="scientific">Portunus trituberculatus</name>
    <name type="common">Swimming crab</name>
    <name type="synonym">Neptunus trituberculatus</name>
    <dbReference type="NCBI Taxonomy" id="210409"/>
    <lineage>
        <taxon>Eukaryota</taxon>
        <taxon>Metazoa</taxon>
        <taxon>Ecdysozoa</taxon>
        <taxon>Arthropoda</taxon>
        <taxon>Crustacea</taxon>
        <taxon>Multicrustacea</taxon>
        <taxon>Malacostraca</taxon>
        <taxon>Eumalacostraca</taxon>
        <taxon>Eucarida</taxon>
        <taxon>Decapoda</taxon>
        <taxon>Pleocyemata</taxon>
        <taxon>Brachyura</taxon>
        <taxon>Eubrachyura</taxon>
        <taxon>Portunoidea</taxon>
        <taxon>Portunidae</taxon>
        <taxon>Portuninae</taxon>
        <taxon>Portunus</taxon>
    </lineage>
</organism>
<protein>
    <submittedName>
        <fullName evidence="2">Uncharacterized protein</fullName>
    </submittedName>
</protein>
<keyword evidence="1" id="KW-0812">Transmembrane</keyword>
<dbReference type="EMBL" id="VSRR010006505">
    <property type="protein sequence ID" value="MPC44949.1"/>
    <property type="molecule type" value="Genomic_DNA"/>
</dbReference>
<name>A0A5B7FIG4_PORTR</name>
<keyword evidence="1" id="KW-0472">Membrane</keyword>
<keyword evidence="1" id="KW-1133">Transmembrane helix</keyword>
<evidence type="ECO:0000256" key="1">
    <source>
        <dbReference type="SAM" id="Phobius"/>
    </source>
</evidence>
<feature type="transmembrane region" description="Helical" evidence="1">
    <location>
        <begin position="79"/>
        <end position="101"/>
    </location>
</feature>
<evidence type="ECO:0000313" key="3">
    <source>
        <dbReference type="Proteomes" id="UP000324222"/>
    </source>
</evidence>
<gene>
    <name evidence="2" type="ORF">E2C01_038632</name>
</gene>
<reference evidence="2 3" key="1">
    <citation type="submission" date="2019-05" db="EMBL/GenBank/DDBJ databases">
        <title>Another draft genome of Portunus trituberculatus and its Hox gene families provides insights of decapod evolution.</title>
        <authorList>
            <person name="Jeong J.-H."/>
            <person name="Song I."/>
            <person name="Kim S."/>
            <person name="Choi T."/>
            <person name="Kim D."/>
            <person name="Ryu S."/>
            <person name="Kim W."/>
        </authorList>
    </citation>
    <scope>NUCLEOTIDE SEQUENCE [LARGE SCALE GENOMIC DNA]</scope>
    <source>
        <tissue evidence="2">Muscle</tissue>
    </source>
</reference>
<comment type="caution">
    <text evidence="2">The sequence shown here is derived from an EMBL/GenBank/DDBJ whole genome shotgun (WGS) entry which is preliminary data.</text>
</comment>
<accession>A0A5B7FIG4</accession>
<dbReference type="Proteomes" id="UP000324222">
    <property type="component" value="Unassembled WGS sequence"/>
</dbReference>